<accession>A0A2N0UKB8</accession>
<name>A0A2N0UKB8_9FIRM</name>
<dbReference type="GeneID" id="93767920"/>
<proteinExistence type="predicted"/>
<dbReference type="EMBL" id="NNSR01000070">
    <property type="protein sequence ID" value="PKD27433.1"/>
    <property type="molecule type" value="Genomic_DNA"/>
</dbReference>
<keyword evidence="2" id="KW-1185">Reference proteome</keyword>
<evidence type="ECO:0000313" key="1">
    <source>
        <dbReference type="EMBL" id="PKD27433.1"/>
    </source>
</evidence>
<evidence type="ECO:0000313" key="2">
    <source>
        <dbReference type="Proteomes" id="UP000233425"/>
    </source>
</evidence>
<dbReference type="Proteomes" id="UP000233425">
    <property type="component" value="Unassembled WGS sequence"/>
</dbReference>
<dbReference type="AlphaFoldDB" id="A0A2N0UKB8"/>
<reference evidence="1" key="1">
    <citation type="journal article" date="2018" name="Environ. Microbiol.">
        <title>Sporulation capability and amylosome conservation among diverse human colonic and rumen isolates of the keystone starch-degrader Ruminococcus bromii.</title>
        <authorList>
            <person name="Mukhopadhya I."/>
            <person name="Morais S."/>
            <person name="Laverde-Gomez J."/>
            <person name="Sheridan P.O."/>
            <person name="Walker A.W."/>
            <person name="Kelly W."/>
            <person name="Klieve A.V."/>
            <person name="Ouwerkerk D."/>
            <person name="Duncan S.H."/>
            <person name="Louis P."/>
            <person name="Koropatkin N."/>
            <person name="Cockburn D."/>
            <person name="Kibler R."/>
            <person name="Cooper P.J."/>
            <person name="Sandoval C."/>
            <person name="Crost E."/>
            <person name="Juge N."/>
            <person name="Bayer E.A."/>
            <person name="Flint H.J."/>
        </authorList>
    </citation>
    <scope>NUCLEOTIDE SEQUENCE [LARGE SCALE GENOMIC DNA]</scope>
    <source>
        <strain evidence="1">ATCC 27255</strain>
    </source>
</reference>
<sequence length="113" mass="12668">MDIKNAKIDVLGSVGSKLLLIDVIPSYAYVDGRRTSTVTGYKYIVILEENKFDRLSVRIDGDKQIDNPIDGNSRIYVRFDNLELSLYWTSAGHQIAAKASAIHLVNESLKPQK</sequence>
<comment type="caution">
    <text evidence="1">The sequence shown here is derived from an EMBL/GenBank/DDBJ whole genome shotgun (WGS) entry which is preliminary data.</text>
</comment>
<dbReference type="RefSeq" id="WP_147639990.1">
    <property type="nucleotide sequence ID" value="NZ_CABMMZ010000070.1"/>
</dbReference>
<gene>
    <name evidence="1" type="ORF">RBATCC27255_01537</name>
</gene>
<protein>
    <submittedName>
        <fullName evidence="1">Uncharacterized protein</fullName>
    </submittedName>
</protein>
<organism evidence="1 2">
    <name type="scientific">Ruminococcus bromii</name>
    <dbReference type="NCBI Taxonomy" id="40518"/>
    <lineage>
        <taxon>Bacteria</taxon>
        <taxon>Bacillati</taxon>
        <taxon>Bacillota</taxon>
        <taxon>Clostridia</taxon>
        <taxon>Eubacteriales</taxon>
        <taxon>Oscillospiraceae</taxon>
        <taxon>Ruminococcus</taxon>
    </lineage>
</organism>